<dbReference type="PANTHER" id="PTHR11932">
    <property type="entry name" value="CULLIN"/>
    <property type="match status" value="1"/>
</dbReference>
<feature type="domain" description="Cullin family profile" evidence="4">
    <location>
        <begin position="621"/>
        <end position="866"/>
    </location>
</feature>
<dbReference type="GO" id="GO:0006511">
    <property type="term" value="P:ubiquitin-dependent protein catabolic process"/>
    <property type="evidence" value="ECO:0007669"/>
    <property type="project" value="InterPro"/>
</dbReference>
<dbReference type="Gene3D" id="3.30.230.130">
    <property type="entry name" value="Cullin, Chain C, Domain 2"/>
    <property type="match status" value="1"/>
</dbReference>
<organism evidence="5 6">
    <name type="scientific">Rotaria magnacalcarata</name>
    <dbReference type="NCBI Taxonomy" id="392030"/>
    <lineage>
        <taxon>Eukaryota</taxon>
        <taxon>Metazoa</taxon>
        <taxon>Spiralia</taxon>
        <taxon>Gnathifera</taxon>
        <taxon>Rotifera</taxon>
        <taxon>Eurotatoria</taxon>
        <taxon>Bdelloidea</taxon>
        <taxon>Philodinida</taxon>
        <taxon>Philodinidae</taxon>
        <taxon>Rotaria</taxon>
    </lineage>
</organism>
<dbReference type="Pfam" id="PF00888">
    <property type="entry name" value="Cullin"/>
    <property type="match status" value="2"/>
</dbReference>
<sequence>MKHINGSSLQPSIESFQYHISLTSTPKRFNKSNYSQPLSSTVSTSNNSLKKLDLSISAITLINKPTLNCKKPRQLHHRRKRRGPIHSSTVIKRIDLNDLLYSTRAVRKQRESTQHQFTKNEMKIYLVLSDYLILNSSYVYELMETEELGRRSFGGTGHRNPDKIWNNTLRPGIQSILANSPCFSECDSACRALMRERCGKKLYANTRALITEHLVGKVRETILQASVTEFLGILKSEWNVYDAAIIILSNILRHMDHFYARVNGLNPTRLMCVILFRENIVNYPTIQEHLKSSLLNTFDQCQHDGVVDETMMKDICHMLIAMDSDNLSLYTEYFETPFLQHSANAYQRESEKLLAENNASQYIREISARISQESMRFINCYPKSTVDRIVKTAEEEFIEKHAKRIIEMESSGVVHMIESKNYDDLSLMYQLFKRVPNGHWIVVNCVNAYFQKRREALRIGDEKNGHHVQFLDDLLELIDTFENIRRIVFENDISLQQKFKFDSENLNNINQRHTAYLSSLVKDKFENGVTHFDKEQLVALFKAIVLLNYLNEKDLFVQYYENFTQILKKIIDNKHENNTIHIHIQNLLNLKDIFDIFLKRPFNGDETYKKQIDFDLECFINSKQHISEYISLFINNQLLSDCNNDDGNMILDKITALIEYLRDKYDFQQCYLKHFAQRLLSKRSISDNMENKMISRLRIIFGPQFEHHLKSMNNDILISKTNMNKFQAFLVQESLDLHGIDLSMLVLTRDFWPLRYTNNQCNLPGTIQQVYQCFHNFYTKTEKNRRLILEPSCGAADLTLAFYDRLKNEQSTIKKLNEQKYLLHVSTYQMIVLMLFNEKESWSFEEIHEKTNINEHHLQCALLSLVRSKTKTKVLVKQPKRSDIQPNDRFYVNDSFKSKHYFVKVKQMRRKSESNQERQEAQLKVEIIRHHEIDAAIVRIMKMHKTMQHIALIMKVVHSLKERFQLTCKVVETRIEALIEREYLSCTTHDSRKQYNYLA</sequence>
<dbReference type="InterPro" id="IPR059120">
    <property type="entry name" value="Cullin-like_AB"/>
</dbReference>
<dbReference type="GO" id="GO:0031625">
    <property type="term" value="F:ubiquitin protein ligase binding"/>
    <property type="evidence" value="ECO:0007669"/>
    <property type="project" value="InterPro"/>
</dbReference>
<dbReference type="Pfam" id="PF10557">
    <property type="entry name" value="Cullin_Nedd8"/>
    <property type="match status" value="1"/>
</dbReference>
<proteinExistence type="inferred from homology"/>
<dbReference type="Gene3D" id="1.10.10.10">
    <property type="entry name" value="Winged helix-like DNA-binding domain superfamily/Winged helix DNA-binding domain"/>
    <property type="match status" value="1"/>
</dbReference>
<dbReference type="SMART" id="SM00182">
    <property type="entry name" value="CULLIN"/>
    <property type="match status" value="1"/>
</dbReference>
<dbReference type="InterPro" id="IPR036317">
    <property type="entry name" value="Cullin_homology_sf"/>
</dbReference>
<dbReference type="Proteomes" id="UP000663855">
    <property type="component" value="Unassembled WGS sequence"/>
</dbReference>
<dbReference type="SUPFAM" id="SSF46785">
    <property type="entry name" value="Winged helix' DNA-binding domain"/>
    <property type="match status" value="1"/>
</dbReference>
<evidence type="ECO:0000256" key="3">
    <source>
        <dbReference type="RuleBase" id="RU003829"/>
    </source>
</evidence>
<dbReference type="InterPro" id="IPR016158">
    <property type="entry name" value="Cullin_homology"/>
</dbReference>
<dbReference type="InterPro" id="IPR001373">
    <property type="entry name" value="Cullin_N"/>
</dbReference>
<evidence type="ECO:0000313" key="5">
    <source>
        <dbReference type="EMBL" id="CAF1067366.1"/>
    </source>
</evidence>
<accession>A0A814LLD1</accession>
<name>A0A814LLD1_9BILA</name>
<evidence type="ECO:0000313" key="6">
    <source>
        <dbReference type="Proteomes" id="UP000663855"/>
    </source>
</evidence>
<dbReference type="InterPro" id="IPR019559">
    <property type="entry name" value="Cullin_neddylation_domain"/>
</dbReference>
<dbReference type="PROSITE" id="PS50069">
    <property type="entry name" value="CULLIN_2"/>
    <property type="match status" value="1"/>
</dbReference>
<dbReference type="InterPro" id="IPR016159">
    <property type="entry name" value="Cullin_repeat-like_dom_sf"/>
</dbReference>
<gene>
    <name evidence="5" type="ORF">CJN711_LOCUS5533</name>
</gene>
<comment type="similarity">
    <text evidence="1 2 3">Belongs to the cullin family.</text>
</comment>
<dbReference type="EMBL" id="CAJNOV010001559">
    <property type="protein sequence ID" value="CAF1067366.1"/>
    <property type="molecule type" value="Genomic_DNA"/>
</dbReference>
<dbReference type="InterPro" id="IPR036390">
    <property type="entry name" value="WH_DNA-bd_sf"/>
</dbReference>
<dbReference type="SMART" id="SM00884">
    <property type="entry name" value="Cullin_Nedd8"/>
    <property type="match status" value="1"/>
</dbReference>
<dbReference type="Gene3D" id="1.20.1310.10">
    <property type="entry name" value="Cullin Repeats"/>
    <property type="match status" value="4"/>
</dbReference>
<dbReference type="InterPro" id="IPR045093">
    <property type="entry name" value="Cullin"/>
</dbReference>
<dbReference type="FunFam" id="1.20.1310.10:FF:000001">
    <property type="entry name" value="Cullin 3"/>
    <property type="match status" value="1"/>
</dbReference>
<dbReference type="SUPFAM" id="SSF74788">
    <property type="entry name" value="Cullin repeat-like"/>
    <property type="match status" value="1"/>
</dbReference>
<reference evidence="5" key="1">
    <citation type="submission" date="2021-02" db="EMBL/GenBank/DDBJ databases">
        <authorList>
            <person name="Nowell W R."/>
        </authorList>
    </citation>
    <scope>NUCLEOTIDE SEQUENCE</scope>
</reference>
<dbReference type="AlphaFoldDB" id="A0A814LLD1"/>
<comment type="caution">
    <text evidence="5">The sequence shown here is derived from an EMBL/GenBank/DDBJ whole genome shotgun (WGS) entry which is preliminary data.</text>
</comment>
<dbReference type="InterPro" id="IPR036388">
    <property type="entry name" value="WH-like_DNA-bd_sf"/>
</dbReference>
<evidence type="ECO:0000256" key="2">
    <source>
        <dbReference type="PROSITE-ProRule" id="PRU00330"/>
    </source>
</evidence>
<protein>
    <recommendedName>
        <fullName evidence="4">Cullin family profile domain-containing protein</fullName>
    </recommendedName>
</protein>
<evidence type="ECO:0000259" key="4">
    <source>
        <dbReference type="PROSITE" id="PS50069"/>
    </source>
</evidence>
<dbReference type="Pfam" id="PF26557">
    <property type="entry name" value="Cullin_AB"/>
    <property type="match status" value="1"/>
</dbReference>
<evidence type="ECO:0000256" key="1">
    <source>
        <dbReference type="ARBA" id="ARBA00006019"/>
    </source>
</evidence>
<dbReference type="SUPFAM" id="SSF75632">
    <property type="entry name" value="Cullin homology domain"/>
    <property type="match status" value="1"/>
</dbReference>